<dbReference type="Proteomes" id="UP000326939">
    <property type="component" value="Chromosome 3"/>
</dbReference>
<reference evidence="2" key="1">
    <citation type="journal article" date="2019" name="Gigascience">
        <title>De novo genome assembly of the endangered Acer yangbiense, a plant species with extremely small populations endemic to Yunnan Province, China.</title>
        <authorList>
            <person name="Yang J."/>
            <person name="Wariss H.M."/>
            <person name="Tao L."/>
            <person name="Zhang R."/>
            <person name="Yun Q."/>
            <person name="Hollingsworth P."/>
            <person name="Dao Z."/>
            <person name="Luo G."/>
            <person name="Guo H."/>
            <person name="Ma Y."/>
            <person name="Sun W."/>
        </authorList>
    </citation>
    <scope>NUCLEOTIDE SEQUENCE [LARGE SCALE GENOMIC DNA]</scope>
    <source>
        <strain evidence="2">cv. br00</strain>
    </source>
</reference>
<evidence type="ECO:0000313" key="2">
    <source>
        <dbReference type="Proteomes" id="UP000326939"/>
    </source>
</evidence>
<gene>
    <name evidence="1" type="ORF">DKX38_005106</name>
</gene>
<proteinExistence type="predicted"/>
<comment type="caution">
    <text evidence="1">The sequence shown here is derived from an EMBL/GenBank/DDBJ whole genome shotgun (WGS) entry which is preliminary data.</text>
</comment>
<sequence>MARDSCLARVTAGVAVGGAVGGAVGAVYGTYEAIRNRVISPSLRSIFLDFLCYASVFKADILSSWTIESKVYWANHSWKCCNFWSLLGCWELDTLWKVLLTDETREKVEAEGRGYSLPGYLAYKSSRKHATEVLPCITAKSSTSSYIRDPELIDTSNPFLEKATTA</sequence>
<dbReference type="Pfam" id="PF10247">
    <property type="entry name" value="Romo1"/>
    <property type="match status" value="1"/>
</dbReference>
<dbReference type="AlphaFoldDB" id="A0A5N5NCX8"/>
<name>A0A5N5NCX8_9ROSI</name>
<accession>A0A5N5NCX8</accession>
<organism evidence="1 2">
    <name type="scientific">Salix brachista</name>
    <dbReference type="NCBI Taxonomy" id="2182728"/>
    <lineage>
        <taxon>Eukaryota</taxon>
        <taxon>Viridiplantae</taxon>
        <taxon>Streptophyta</taxon>
        <taxon>Embryophyta</taxon>
        <taxon>Tracheophyta</taxon>
        <taxon>Spermatophyta</taxon>
        <taxon>Magnoliopsida</taxon>
        <taxon>eudicotyledons</taxon>
        <taxon>Gunneridae</taxon>
        <taxon>Pentapetalae</taxon>
        <taxon>rosids</taxon>
        <taxon>fabids</taxon>
        <taxon>Malpighiales</taxon>
        <taxon>Salicaceae</taxon>
        <taxon>Saliceae</taxon>
        <taxon>Salix</taxon>
    </lineage>
</organism>
<protein>
    <submittedName>
        <fullName evidence="1">Uncharacterized protein</fullName>
    </submittedName>
</protein>
<dbReference type="EMBL" id="VDCV01000003">
    <property type="protein sequence ID" value="KAB5565052.1"/>
    <property type="molecule type" value="Genomic_DNA"/>
</dbReference>
<dbReference type="InterPro" id="IPR018450">
    <property type="entry name" value="Romo1/Mgr2"/>
</dbReference>
<dbReference type="SMART" id="SM01378">
    <property type="entry name" value="Romo1"/>
    <property type="match status" value="1"/>
</dbReference>
<evidence type="ECO:0000313" key="1">
    <source>
        <dbReference type="EMBL" id="KAB5565052.1"/>
    </source>
</evidence>
<keyword evidence="2" id="KW-1185">Reference proteome</keyword>